<dbReference type="GO" id="GO:0043565">
    <property type="term" value="F:sequence-specific DNA binding"/>
    <property type="evidence" value="ECO:0007669"/>
    <property type="project" value="InterPro"/>
</dbReference>
<dbReference type="RefSeq" id="WP_343060543.1">
    <property type="nucleotide sequence ID" value="NZ_JACHXK010000006.1"/>
</dbReference>
<gene>
    <name evidence="5" type="ORF">FHS18_003086</name>
</gene>
<evidence type="ECO:0000259" key="4">
    <source>
        <dbReference type="PROSITE" id="PS01124"/>
    </source>
</evidence>
<dbReference type="Gene3D" id="1.10.10.60">
    <property type="entry name" value="Homeodomain-like"/>
    <property type="match status" value="2"/>
</dbReference>
<evidence type="ECO:0000256" key="1">
    <source>
        <dbReference type="ARBA" id="ARBA00023015"/>
    </source>
</evidence>
<keyword evidence="3" id="KW-0804">Transcription</keyword>
<keyword evidence="6" id="KW-1185">Reference proteome</keyword>
<proteinExistence type="predicted"/>
<evidence type="ECO:0000313" key="6">
    <source>
        <dbReference type="Proteomes" id="UP000570361"/>
    </source>
</evidence>
<sequence>MMEPFRKPFIGDPLFPFHITHKTLKLPQFELPDHLHDLYELVYVYEGSGTFFIDQTLYDKKPGNLFLIPGNTVHRANPEDVNPILSSAIFFSPAMAGAGAYDDSYSLLQCFDLARKRRCFKFEPPEYLRDMLESTLPYLHEEYERQQPGYRAAIRLELGRLLLALNRYLSEQFTDRPLEHKPGPSWIISTLHDIDAHPEQDHSLAACSAKAAVSQAHFSRAFKQFTGMNLTDYVNAKRIIRAKELLLASDENVSSIAERCGISSLPHFHRTFKLLTGFTPSAYRKTTTRSG</sequence>
<dbReference type="InterPro" id="IPR018062">
    <property type="entry name" value="HTH_AraC-typ_CS"/>
</dbReference>
<dbReference type="InterPro" id="IPR018060">
    <property type="entry name" value="HTH_AraC"/>
</dbReference>
<dbReference type="Pfam" id="PF02311">
    <property type="entry name" value="AraC_binding"/>
    <property type="match status" value="1"/>
</dbReference>
<dbReference type="InterPro" id="IPR009057">
    <property type="entry name" value="Homeodomain-like_sf"/>
</dbReference>
<dbReference type="PANTHER" id="PTHR43280">
    <property type="entry name" value="ARAC-FAMILY TRANSCRIPTIONAL REGULATOR"/>
    <property type="match status" value="1"/>
</dbReference>
<dbReference type="AlphaFoldDB" id="A0A7W5AYC0"/>
<accession>A0A7W5AYC0</accession>
<evidence type="ECO:0000256" key="3">
    <source>
        <dbReference type="ARBA" id="ARBA00023163"/>
    </source>
</evidence>
<reference evidence="5 6" key="1">
    <citation type="submission" date="2020-08" db="EMBL/GenBank/DDBJ databases">
        <title>Genomic Encyclopedia of Type Strains, Phase III (KMG-III): the genomes of soil and plant-associated and newly described type strains.</title>
        <authorList>
            <person name="Whitman W."/>
        </authorList>
    </citation>
    <scope>NUCLEOTIDE SEQUENCE [LARGE SCALE GENOMIC DNA]</scope>
    <source>
        <strain evidence="5 6">CECT 5862</strain>
    </source>
</reference>
<comment type="caution">
    <text evidence="5">The sequence shown here is derived from an EMBL/GenBank/DDBJ whole genome shotgun (WGS) entry which is preliminary data.</text>
</comment>
<keyword evidence="1" id="KW-0805">Transcription regulation</keyword>
<dbReference type="PROSITE" id="PS01124">
    <property type="entry name" value="HTH_ARAC_FAMILY_2"/>
    <property type="match status" value="1"/>
</dbReference>
<dbReference type="SUPFAM" id="SSF51215">
    <property type="entry name" value="Regulatory protein AraC"/>
    <property type="match status" value="1"/>
</dbReference>
<dbReference type="SUPFAM" id="SSF46689">
    <property type="entry name" value="Homeodomain-like"/>
    <property type="match status" value="2"/>
</dbReference>
<evidence type="ECO:0000256" key="2">
    <source>
        <dbReference type="ARBA" id="ARBA00023125"/>
    </source>
</evidence>
<dbReference type="Gene3D" id="2.60.120.10">
    <property type="entry name" value="Jelly Rolls"/>
    <property type="match status" value="1"/>
</dbReference>
<dbReference type="Proteomes" id="UP000570361">
    <property type="component" value="Unassembled WGS sequence"/>
</dbReference>
<name>A0A7W5AYC0_9BACL</name>
<dbReference type="GO" id="GO:0003700">
    <property type="term" value="F:DNA-binding transcription factor activity"/>
    <property type="evidence" value="ECO:0007669"/>
    <property type="project" value="InterPro"/>
</dbReference>
<dbReference type="Pfam" id="PF12833">
    <property type="entry name" value="HTH_18"/>
    <property type="match status" value="1"/>
</dbReference>
<dbReference type="InterPro" id="IPR014710">
    <property type="entry name" value="RmlC-like_jellyroll"/>
</dbReference>
<organism evidence="5 6">
    <name type="scientific">Paenibacillus phyllosphaerae</name>
    <dbReference type="NCBI Taxonomy" id="274593"/>
    <lineage>
        <taxon>Bacteria</taxon>
        <taxon>Bacillati</taxon>
        <taxon>Bacillota</taxon>
        <taxon>Bacilli</taxon>
        <taxon>Bacillales</taxon>
        <taxon>Paenibacillaceae</taxon>
        <taxon>Paenibacillus</taxon>
    </lineage>
</organism>
<dbReference type="SMART" id="SM00342">
    <property type="entry name" value="HTH_ARAC"/>
    <property type="match status" value="1"/>
</dbReference>
<feature type="domain" description="HTH araC/xylS-type" evidence="4">
    <location>
        <begin position="188"/>
        <end position="286"/>
    </location>
</feature>
<keyword evidence="2 5" id="KW-0238">DNA-binding</keyword>
<dbReference type="PANTHER" id="PTHR43280:SF28">
    <property type="entry name" value="HTH-TYPE TRANSCRIPTIONAL ACTIVATOR RHAS"/>
    <property type="match status" value="1"/>
</dbReference>
<protein>
    <submittedName>
        <fullName evidence="5">AraC-like DNA-binding protein</fullName>
    </submittedName>
</protein>
<dbReference type="EMBL" id="JACHXK010000006">
    <property type="protein sequence ID" value="MBB3111018.1"/>
    <property type="molecule type" value="Genomic_DNA"/>
</dbReference>
<evidence type="ECO:0000313" key="5">
    <source>
        <dbReference type="EMBL" id="MBB3111018.1"/>
    </source>
</evidence>
<dbReference type="PROSITE" id="PS00041">
    <property type="entry name" value="HTH_ARAC_FAMILY_1"/>
    <property type="match status" value="1"/>
</dbReference>
<dbReference type="InterPro" id="IPR003313">
    <property type="entry name" value="AraC-bd"/>
</dbReference>
<dbReference type="InterPro" id="IPR037923">
    <property type="entry name" value="HTH-like"/>
</dbReference>